<accession>A0A126V0E8</accession>
<evidence type="ECO:0000256" key="1">
    <source>
        <dbReference type="SAM" id="Phobius"/>
    </source>
</evidence>
<feature type="transmembrane region" description="Helical" evidence="1">
    <location>
        <begin position="45"/>
        <end position="65"/>
    </location>
</feature>
<proteinExistence type="predicted"/>
<evidence type="ECO:0008006" key="4">
    <source>
        <dbReference type="Google" id="ProtNLM"/>
    </source>
</evidence>
<dbReference type="STRING" id="1579316.RC74_11260"/>
<name>A0A126V0E8_9RHOB</name>
<keyword evidence="1" id="KW-0812">Transmembrane</keyword>
<keyword evidence="3" id="KW-1185">Reference proteome</keyword>
<feature type="transmembrane region" description="Helical" evidence="1">
    <location>
        <begin position="71"/>
        <end position="91"/>
    </location>
</feature>
<evidence type="ECO:0000313" key="2">
    <source>
        <dbReference type="EMBL" id="AML51764.1"/>
    </source>
</evidence>
<feature type="transmembrane region" description="Helical" evidence="1">
    <location>
        <begin position="12"/>
        <end position="33"/>
    </location>
</feature>
<keyword evidence="1" id="KW-0472">Membrane</keyword>
<dbReference type="RefSeq" id="WP_039001732.1">
    <property type="nucleotide sequence ID" value="NZ_CP014327.1"/>
</dbReference>
<gene>
    <name evidence="2" type="ORF">RC74_11260</name>
</gene>
<evidence type="ECO:0000313" key="3">
    <source>
        <dbReference type="Proteomes" id="UP000070371"/>
    </source>
</evidence>
<dbReference type="EMBL" id="CP014327">
    <property type="protein sequence ID" value="AML51764.1"/>
    <property type="molecule type" value="Genomic_DNA"/>
</dbReference>
<dbReference type="Proteomes" id="UP000070371">
    <property type="component" value="Chromosome"/>
</dbReference>
<dbReference type="Pfam" id="PF12966">
    <property type="entry name" value="AtpR"/>
    <property type="match status" value="1"/>
</dbReference>
<protein>
    <recommendedName>
        <fullName evidence="4">ATP synthase subunit I</fullName>
    </recommendedName>
</protein>
<organism evidence="2 3">
    <name type="scientific">Falsihalocynthiibacter arcticus</name>
    <dbReference type="NCBI Taxonomy" id="1579316"/>
    <lineage>
        <taxon>Bacteria</taxon>
        <taxon>Pseudomonadati</taxon>
        <taxon>Pseudomonadota</taxon>
        <taxon>Alphaproteobacteria</taxon>
        <taxon>Rhodobacterales</taxon>
        <taxon>Roseobacteraceae</taxon>
        <taxon>Falsihalocynthiibacter</taxon>
    </lineage>
</organism>
<dbReference type="AlphaFoldDB" id="A0A126V0E8"/>
<reference evidence="2 3" key="1">
    <citation type="submission" date="2016-02" db="EMBL/GenBank/DDBJ databases">
        <title>Complete genome sequence of Halocynthiibacter arcticus PAMC 20958t from arctic marine sediment.</title>
        <authorList>
            <person name="Lee Y.M."/>
            <person name="Baek K."/>
            <person name="Lee H.K."/>
            <person name="Shin S.C."/>
        </authorList>
    </citation>
    <scope>NUCLEOTIDE SEQUENCE [LARGE SCALE GENOMIC DNA]</scope>
    <source>
        <strain evidence="2">PAMC 20958</strain>
    </source>
</reference>
<dbReference type="InterPro" id="IPR017581">
    <property type="entry name" value="AtpR-like"/>
</dbReference>
<dbReference type="KEGG" id="hat:RC74_11260"/>
<sequence length="96" mass="10182">MNYLANLLLSLLLPASFLGGLVLGYAYFYALRVTADLIIGHGHPLLALLLTFGRLAGLGVGFYIAVRADGFALIAALAGVLCAKALMFRWARKADA</sequence>
<keyword evidence="1" id="KW-1133">Transmembrane helix</keyword>